<dbReference type="Pfam" id="PF18944">
    <property type="entry name" value="DUF5691"/>
    <property type="match status" value="1"/>
</dbReference>
<dbReference type="InterPro" id="IPR043746">
    <property type="entry name" value="DUF5691"/>
</dbReference>
<proteinExistence type="predicted"/>
<evidence type="ECO:0000313" key="1">
    <source>
        <dbReference type="EMBL" id="MFD0803281.1"/>
    </source>
</evidence>
<organism evidence="1 2">
    <name type="scientific">Streptomonospora algeriensis</name>
    <dbReference type="NCBI Taxonomy" id="995084"/>
    <lineage>
        <taxon>Bacteria</taxon>
        <taxon>Bacillati</taxon>
        <taxon>Actinomycetota</taxon>
        <taxon>Actinomycetes</taxon>
        <taxon>Streptosporangiales</taxon>
        <taxon>Nocardiopsidaceae</taxon>
        <taxon>Streptomonospora</taxon>
    </lineage>
</organism>
<comment type="caution">
    <text evidence="1">The sequence shown here is derived from an EMBL/GenBank/DDBJ whole genome shotgun (WGS) entry which is preliminary data.</text>
</comment>
<dbReference type="Proteomes" id="UP001596956">
    <property type="component" value="Unassembled WGS sequence"/>
</dbReference>
<name>A0ABW3BJZ2_9ACTN</name>
<accession>A0ABW3BJZ2</accession>
<keyword evidence="2" id="KW-1185">Reference proteome</keyword>
<reference evidence="2" key="1">
    <citation type="journal article" date="2019" name="Int. J. Syst. Evol. Microbiol.">
        <title>The Global Catalogue of Microorganisms (GCM) 10K type strain sequencing project: providing services to taxonomists for standard genome sequencing and annotation.</title>
        <authorList>
            <consortium name="The Broad Institute Genomics Platform"/>
            <consortium name="The Broad Institute Genome Sequencing Center for Infectious Disease"/>
            <person name="Wu L."/>
            <person name="Ma J."/>
        </authorList>
    </citation>
    <scope>NUCLEOTIDE SEQUENCE [LARGE SCALE GENOMIC DNA]</scope>
    <source>
        <strain evidence="2">CCUG 63369</strain>
    </source>
</reference>
<evidence type="ECO:0000313" key="2">
    <source>
        <dbReference type="Proteomes" id="UP001596956"/>
    </source>
</evidence>
<sequence length="125" mass="13686">VRASRGAALLALLPPEEQCAWALVRLRADRRRQLSGTVLPVVKHVDCAWTGELGELVADTLAATERGDASAAQLCAVAGFRMPPSLHERAAAAVRARRVGERGLESLSRLADTLRYRSEMHKEFR</sequence>
<gene>
    <name evidence="1" type="ORF">ACFQZU_18420</name>
</gene>
<protein>
    <submittedName>
        <fullName evidence="1">Uncharacterized protein</fullName>
    </submittedName>
</protein>
<feature type="non-terminal residue" evidence="1">
    <location>
        <position position="1"/>
    </location>
</feature>
<dbReference type="EMBL" id="JBHTHR010000816">
    <property type="protein sequence ID" value="MFD0803281.1"/>
    <property type="molecule type" value="Genomic_DNA"/>
</dbReference>